<gene>
    <name evidence="1" type="ORF">KPL71_026674</name>
</gene>
<dbReference type="Proteomes" id="UP000829398">
    <property type="component" value="Chromosome 9"/>
</dbReference>
<name>A0ACB8I156_CITSI</name>
<sequence>MLTGRDSLNRLIGKRRRYLPNRESLLSAPIQSSLNLCNDTKNGKIIPDDETEKGNSKAARLVTCPICGSDVPGDNHMINSHLDACLARGTKRKLTQRTLLQLNFSAQTKDQNHSNETKLSTTNMFSEGPVESLEQNSICGLANYVAVEDYNSNHWRSTENTTSHQRINCDEKTPLSSPHINGPEHDVNVTVDGMSEATLRTFIVGRRYSDEKEIKIGAHISLSRDPNNVKDPNAIKVFSADSGCCKVLGYLPKELSEYLSPLMEKYSLSFEGFVISAPKHSLDVVQIKITYHKIESDNENDDDIEVSTCLWKRALHVARSAKGYPSSMIKYQCNFNLLIQEVLGNSRHLFKADEIDFLESFSMLSEDSQRLFVRLYMRKDNGYICSSEDTNELHDAIKDICNLLTVSELREISCVLPKRLFFLNGEQDLSAFLLVDLGIVKYPTYNCIIAEQIFSGLCDLLAYEEAIELAQIMDQSLDENNIELVLRCIMIAESRMSSSSCKAVQSITSELANTFHSCFSASWVYSKVVLLGISFLEREQRFNDAINLLRRLLSCFTCDSRRGYWTLRLSIDLEHMGCPSESLSVAEGGLLDSWVRAGSRVALQRRVLRLGKPPRRWKIPSFSESIKRKITEIHVQGRPLNCEIGMKSWFYGEDGEKCGVEQLALQYYAGEGGGWHGVHTESGIWLTIFGLLMWDILFSDVPDVFRSRFQNAPLDLATDSFYIVRKNLIESQLQKIYDGMAEEILITSWESHVGTVCRGVNWDRHSLSELRAAVTCIGGPCLAHLCRHLAQDYGSWSSGMPDLLIWRFHSEYRGEAKLVEVKGPRDRLSEQQRAWLLLLMDCGFKVEVCKVSAQPVIVST</sequence>
<organism evidence="1 2">
    <name type="scientific">Citrus sinensis</name>
    <name type="common">Sweet orange</name>
    <name type="synonym">Citrus aurantium var. sinensis</name>
    <dbReference type="NCBI Taxonomy" id="2711"/>
    <lineage>
        <taxon>Eukaryota</taxon>
        <taxon>Viridiplantae</taxon>
        <taxon>Streptophyta</taxon>
        <taxon>Embryophyta</taxon>
        <taxon>Tracheophyta</taxon>
        <taxon>Spermatophyta</taxon>
        <taxon>Magnoliopsida</taxon>
        <taxon>eudicotyledons</taxon>
        <taxon>Gunneridae</taxon>
        <taxon>Pentapetalae</taxon>
        <taxon>rosids</taxon>
        <taxon>malvids</taxon>
        <taxon>Sapindales</taxon>
        <taxon>Rutaceae</taxon>
        <taxon>Aurantioideae</taxon>
        <taxon>Citrus</taxon>
    </lineage>
</organism>
<accession>A0ACB8I156</accession>
<protein>
    <submittedName>
        <fullName evidence="1">Fanconi-associated nuclease 1-like</fullName>
    </submittedName>
</protein>
<evidence type="ECO:0000313" key="2">
    <source>
        <dbReference type="Proteomes" id="UP000829398"/>
    </source>
</evidence>
<keyword evidence="2" id="KW-1185">Reference proteome</keyword>
<dbReference type="EMBL" id="CM039178">
    <property type="protein sequence ID" value="KAH9680761.1"/>
    <property type="molecule type" value="Genomic_DNA"/>
</dbReference>
<evidence type="ECO:0000313" key="1">
    <source>
        <dbReference type="EMBL" id="KAH9680761.1"/>
    </source>
</evidence>
<comment type="caution">
    <text evidence="1">The sequence shown here is derived from an EMBL/GenBank/DDBJ whole genome shotgun (WGS) entry which is preliminary data.</text>
</comment>
<proteinExistence type="predicted"/>
<reference evidence="2" key="1">
    <citation type="journal article" date="2023" name="Hortic. Res.">
        <title>A chromosome-level phased genome enabling allele-level studies in sweet orange: a case study on citrus Huanglongbing tolerance.</title>
        <authorList>
            <person name="Wu B."/>
            <person name="Yu Q."/>
            <person name="Deng Z."/>
            <person name="Duan Y."/>
            <person name="Luo F."/>
            <person name="Gmitter F. Jr."/>
        </authorList>
    </citation>
    <scope>NUCLEOTIDE SEQUENCE [LARGE SCALE GENOMIC DNA]</scope>
    <source>
        <strain evidence="2">cv. Valencia</strain>
    </source>
</reference>